<dbReference type="EMBL" id="AP027732">
    <property type="protein sequence ID" value="BDZ50800.1"/>
    <property type="molecule type" value="Genomic_DNA"/>
</dbReference>
<evidence type="ECO:0000313" key="1">
    <source>
        <dbReference type="EMBL" id="BDZ50800.1"/>
    </source>
</evidence>
<evidence type="ECO:0000313" key="2">
    <source>
        <dbReference type="Proteomes" id="UP001321486"/>
    </source>
</evidence>
<gene>
    <name evidence="1" type="ORF">GCM10025867_30410</name>
</gene>
<accession>A0ABN6Y0I5</accession>
<dbReference type="Proteomes" id="UP001321486">
    <property type="component" value="Chromosome"/>
</dbReference>
<protein>
    <submittedName>
        <fullName evidence="1">Uncharacterized protein</fullName>
    </submittedName>
</protein>
<dbReference type="RefSeq" id="WP_286343726.1">
    <property type="nucleotide sequence ID" value="NZ_AP027732.1"/>
</dbReference>
<sequence>MLPLNPELADRVLRAAVRRTGSTYATNDAHAKLDAFAAKSREVITTNLERAFKAM</sequence>
<reference evidence="2" key="1">
    <citation type="journal article" date="2019" name="Int. J. Syst. Evol. Microbiol.">
        <title>The Global Catalogue of Microorganisms (GCM) 10K type strain sequencing project: providing services to taxonomists for standard genome sequencing and annotation.</title>
        <authorList>
            <consortium name="The Broad Institute Genomics Platform"/>
            <consortium name="The Broad Institute Genome Sequencing Center for Infectious Disease"/>
            <person name="Wu L."/>
            <person name="Ma J."/>
        </authorList>
    </citation>
    <scope>NUCLEOTIDE SEQUENCE [LARGE SCALE GENOMIC DNA]</scope>
    <source>
        <strain evidence="2">NBRC 108728</strain>
    </source>
</reference>
<name>A0ABN6Y0I5_9MICO</name>
<organism evidence="1 2">
    <name type="scientific">Frondihabitans sucicola</name>
    <dbReference type="NCBI Taxonomy" id="1268041"/>
    <lineage>
        <taxon>Bacteria</taxon>
        <taxon>Bacillati</taxon>
        <taxon>Actinomycetota</taxon>
        <taxon>Actinomycetes</taxon>
        <taxon>Micrococcales</taxon>
        <taxon>Microbacteriaceae</taxon>
        <taxon>Frondihabitans</taxon>
    </lineage>
</organism>
<keyword evidence="2" id="KW-1185">Reference proteome</keyword>
<proteinExistence type="predicted"/>